<protein>
    <recommendedName>
        <fullName evidence="3">FTP domain-containing protein</fullName>
    </recommendedName>
</protein>
<keyword evidence="2" id="KW-1185">Reference proteome</keyword>
<evidence type="ECO:0000313" key="1">
    <source>
        <dbReference type="EMBL" id="SFC38358.1"/>
    </source>
</evidence>
<proteinExistence type="predicted"/>
<dbReference type="EMBL" id="FOLE01000005">
    <property type="protein sequence ID" value="SFC38358.1"/>
    <property type="molecule type" value="Genomic_DNA"/>
</dbReference>
<gene>
    <name evidence="1" type="ORF">SAMN05421780_10552</name>
</gene>
<organism evidence="1 2">
    <name type="scientific">Flexibacter flexilis DSM 6793</name>
    <dbReference type="NCBI Taxonomy" id="927664"/>
    <lineage>
        <taxon>Bacteria</taxon>
        <taxon>Pseudomonadati</taxon>
        <taxon>Bacteroidota</taxon>
        <taxon>Cytophagia</taxon>
        <taxon>Cytophagales</taxon>
        <taxon>Flexibacteraceae</taxon>
        <taxon>Flexibacter</taxon>
    </lineage>
</organism>
<name>A0A1I1IVL1_9BACT</name>
<dbReference type="OrthoDB" id="5289240at2"/>
<dbReference type="Proteomes" id="UP000199514">
    <property type="component" value="Unassembled WGS sequence"/>
</dbReference>
<sequence length="604" mass="67879">MRWIVFCFMVSLHWVSFGQNNTESPLCIDFPQASTLPDTSRQTVQTFLAKQYPATQYGQFVLTNVKNSPIGQHYTWQQLAAQTPIYQQFIKINISHSGQILSVMRQCQAISNANIIQEEIDTNLARRYIAAQQAKCSQPIDFETQKMLYWDNNALVSGLWLRYGSLSSEIEAAEVLLNNKGQIIDLVSLHEKKHAQHITADPPHPTKDSTVTLAIFRPDPLCTAQVSYGTPYKDNNDADCPELTAQRMMVSAKVLYRNDSFLLASPFCKIKEFDAPEKPVCFSLTPDFVYTRSNDNFEQVNAYYHVNQYQMHVQELGFNNLVNRPIKVDANALNGADQSMYSGFSDALYFGEGGVDDAEDADNIWHEYTHAVSRDAAPNTNTGTERQTIEEANADFMAASYSASVSSFGTGEVFNWDGHNEFWAGRSVSGTRTYSQRVGQKYADAEIWSSPLMLIRALIGRDASEKLLLTSMFSYAPSLQMRDAANLFLQANTLLRGGADSLAIRQIFANRKILPVVTSVRNCAELKSYFQLEQNQTSLFCLKDMGTVQLSLHTLTGQTLWENSWRSQAESRFILPQNNSQAAGLYVLKLQTAEGLAACWKVLR</sequence>
<dbReference type="AlphaFoldDB" id="A0A1I1IVL1"/>
<evidence type="ECO:0000313" key="2">
    <source>
        <dbReference type="Proteomes" id="UP000199514"/>
    </source>
</evidence>
<dbReference type="STRING" id="927664.SAMN05421780_10552"/>
<dbReference type="SUPFAM" id="SSF55486">
    <property type="entry name" value="Metalloproteases ('zincins'), catalytic domain"/>
    <property type="match status" value="1"/>
</dbReference>
<reference evidence="1 2" key="1">
    <citation type="submission" date="2016-10" db="EMBL/GenBank/DDBJ databases">
        <authorList>
            <person name="de Groot N.N."/>
        </authorList>
    </citation>
    <scope>NUCLEOTIDE SEQUENCE [LARGE SCALE GENOMIC DNA]</scope>
    <source>
        <strain evidence="1 2">DSM 6793</strain>
    </source>
</reference>
<dbReference type="RefSeq" id="WP_143083935.1">
    <property type="nucleotide sequence ID" value="NZ_FOLE01000005.1"/>
</dbReference>
<evidence type="ECO:0008006" key="3">
    <source>
        <dbReference type="Google" id="ProtNLM"/>
    </source>
</evidence>
<accession>A0A1I1IVL1</accession>